<dbReference type="Gene3D" id="3.90.180.10">
    <property type="entry name" value="Medium-chain alcohol dehydrogenases, catalytic domain"/>
    <property type="match status" value="1"/>
</dbReference>
<dbReference type="InterPro" id="IPR020843">
    <property type="entry name" value="ER"/>
</dbReference>
<dbReference type="FunFam" id="3.40.50.720:FF:000121">
    <property type="entry name" value="Prostaglandin reductase 2"/>
    <property type="match status" value="1"/>
</dbReference>
<feature type="domain" description="Enoyl reductase (ER)" evidence="2">
    <location>
        <begin position="17"/>
        <end position="336"/>
    </location>
</feature>
<dbReference type="Pfam" id="PF00107">
    <property type="entry name" value="ADH_zinc_N"/>
    <property type="match status" value="1"/>
</dbReference>
<dbReference type="SMART" id="SM00829">
    <property type="entry name" value="PKS_ER"/>
    <property type="match status" value="1"/>
</dbReference>
<dbReference type="PANTHER" id="PTHR43205:SF7">
    <property type="entry name" value="PROSTAGLANDIN REDUCTASE 1"/>
    <property type="match status" value="1"/>
</dbReference>
<dbReference type="AlphaFoldDB" id="A0A450RUU0"/>
<evidence type="ECO:0000256" key="1">
    <source>
        <dbReference type="ARBA" id="ARBA00023002"/>
    </source>
</evidence>
<reference evidence="3" key="1">
    <citation type="submission" date="2019-02" db="EMBL/GenBank/DDBJ databases">
        <authorList>
            <person name="Gruber-Vodicka R. H."/>
            <person name="Seah K. B. B."/>
        </authorList>
    </citation>
    <scope>NUCLEOTIDE SEQUENCE</scope>
    <source>
        <strain evidence="3">BECK_DK47</strain>
    </source>
</reference>
<dbReference type="EMBL" id="CAADEX010000003">
    <property type="protein sequence ID" value="VFJ42862.1"/>
    <property type="molecule type" value="Genomic_DNA"/>
</dbReference>
<organism evidence="3">
    <name type="scientific">Candidatus Kentrum sp. DK</name>
    <dbReference type="NCBI Taxonomy" id="2126562"/>
    <lineage>
        <taxon>Bacteria</taxon>
        <taxon>Pseudomonadati</taxon>
        <taxon>Pseudomonadota</taxon>
        <taxon>Gammaproteobacteria</taxon>
        <taxon>Candidatus Kentrum</taxon>
    </lineage>
</organism>
<dbReference type="SUPFAM" id="SSF51735">
    <property type="entry name" value="NAD(P)-binding Rossmann-fold domains"/>
    <property type="match status" value="1"/>
</dbReference>
<dbReference type="InterPro" id="IPR011032">
    <property type="entry name" value="GroES-like_sf"/>
</dbReference>
<gene>
    <name evidence="3" type="ORF">BECKDK2373B_GA0170837_100331</name>
</gene>
<keyword evidence="1" id="KW-0560">Oxidoreductase</keyword>
<protein>
    <recommendedName>
        <fullName evidence="2">Enoyl reductase (ER) domain-containing protein</fullName>
    </recommendedName>
</protein>
<dbReference type="CDD" id="cd05288">
    <property type="entry name" value="PGDH"/>
    <property type="match status" value="1"/>
</dbReference>
<proteinExistence type="predicted"/>
<dbReference type="GO" id="GO:0016628">
    <property type="term" value="F:oxidoreductase activity, acting on the CH-CH group of donors, NAD or NADP as acceptor"/>
    <property type="evidence" value="ECO:0007669"/>
    <property type="project" value="InterPro"/>
</dbReference>
<name>A0A450RUU0_9GAMM</name>
<dbReference type="InterPro" id="IPR045010">
    <property type="entry name" value="MDR_fam"/>
</dbReference>
<accession>A0A450RUU0</accession>
<dbReference type="InterPro" id="IPR036291">
    <property type="entry name" value="NAD(P)-bd_dom_sf"/>
</dbReference>
<dbReference type="InterPro" id="IPR013149">
    <property type="entry name" value="ADH-like_C"/>
</dbReference>
<evidence type="ECO:0000259" key="2">
    <source>
        <dbReference type="SMART" id="SM00829"/>
    </source>
</evidence>
<sequence>MLPEINRQWILRKRPEGMVDTSLFELRESPVGVLRKGQVLTKTLYLSFDPAQRIQMVASTYRPKMPLGEPVRAMGIGQVIGSGHPKYKKGDLVFAPCGWQEYTVFEQDRADAAALVRLPGHLDPARILALYITGLTAYFGLLDIGRPKAGETVLVSGAAGATGSMAGQIAKQRGCRAVGIAGGEEKCRWLVESAGFDAAIDYKNEDVDQRIGMLCPDDVDVYFDNVGGPILDAALLHMAMHARVVLCGAISQYNAKRHEPHYGIQNYLQLVLRRATARGFIVFDYMDRAREGLLCLDRWIEEGKLTQKIDMQHGFERIPATFLRLFTGENLGKQLLKLSDPPLPVRTGRMEKIFVRWMGTYFAWRGRAGSKPGLTKKRGR</sequence>
<dbReference type="Gene3D" id="3.40.50.720">
    <property type="entry name" value="NAD(P)-binding Rossmann-like Domain"/>
    <property type="match status" value="1"/>
</dbReference>
<dbReference type="InterPro" id="IPR041694">
    <property type="entry name" value="ADH_N_2"/>
</dbReference>
<evidence type="ECO:0000313" key="3">
    <source>
        <dbReference type="EMBL" id="VFJ42862.1"/>
    </source>
</evidence>
<dbReference type="SUPFAM" id="SSF50129">
    <property type="entry name" value="GroES-like"/>
    <property type="match status" value="1"/>
</dbReference>
<dbReference type="Pfam" id="PF16884">
    <property type="entry name" value="ADH_N_2"/>
    <property type="match status" value="1"/>
</dbReference>
<dbReference type="PANTHER" id="PTHR43205">
    <property type="entry name" value="PROSTAGLANDIN REDUCTASE"/>
    <property type="match status" value="1"/>
</dbReference>